<dbReference type="EMBL" id="JRPN01000046">
    <property type="protein sequence ID" value="KGT73439.1"/>
    <property type="molecule type" value="Genomic_DNA"/>
</dbReference>
<feature type="transmembrane region" description="Helical" evidence="1">
    <location>
        <begin position="54"/>
        <end position="74"/>
    </location>
</feature>
<protein>
    <submittedName>
        <fullName evidence="3">Uncharacterized protein</fullName>
    </submittedName>
</protein>
<sequence length="317" mass="34215">MMSAHPKPPVLRQPATPTFYAVVALVAALLAFFVGSYLFTHLDALVANAFGDQAYYLLLLFLALVCAVVLFGVLRSIGSAQGQLFGAAFEFGGPAALFVFVILAGGFLFKGKQTDFPLTIKLRTDDQQTMEGKFGKDAIANSSLLIDLGPLTQPVKLNGDAVGEIQIIPFRFRKTPIGVSLDSKFFILKEPKSAYPIPDDAVLTLIVVPKPKKTIQARVQSSQLFRITSGGTSDGHSPFCQPRTVRGCVLPQHGGKLVPGSGNVVDLQRNSDRGKFQLAINTPDQICMDFMSSTGACETEIYVQGYVSAVEEFEDKS</sequence>
<name>A0A0A3XJK2_BRAJP</name>
<dbReference type="AlphaFoldDB" id="A0A0A3XJK2"/>
<organism evidence="3 4">
    <name type="scientific">Bradyrhizobium japonicum</name>
    <dbReference type="NCBI Taxonomy" id="375"/>
    <lineage>
        <taxon>Bacteria</taxon>
        <taxon>Pseudomonadati</taxon>
        <taxon>Pseudomonadota</taxon>
        <taxon>Alphaproteobacteria</taxon>
        <taxon>Hyphomicrobiales</taxon>
        <taxon>Nitrobacteraceae</taxon>
        <taxon>Bradyrhizobium</taxon>
    </lineage>
</organism>
<evidence type="ECO:0000313" key="3">
    <source>
        <dbReference type="EMBL" id="KGT73439.1"/>
    </source>
</evidence>
<keyword evidence="1" id="KW-1133">Transmembrane helix</keyword>
<keyword evidence="1" id="KW-0812">Transmembrane</keyword>
<keyword evidence="1" id="KW-0472">Membrane</keyword>
<reference evidence="3 4" key="1">
    <citation type="submission" date="2014-09" db="EMBL/GenBank/DDBJ databases">
        <title>Draft genome of Bradyrhizobium japonicum Is-34.</title>
        <authorList>
            <person name="Tsurumaru H."/>
            <person name="Yamakawa T."/>
            <person name="Hashimoto S."/>
            <person name="Okizaki K."/>
            <person name="Kanesaki Y."/>
            <person name="Yoshikawa H."/>
            <person name="Yajima S."/>
        </authorList>
    </citation>
    <scope>NUCLEOTIDE SEQUENCE [LARGE SCALE GENOMIC DNA]</scope>
    <source>
        <strain evidence="3 4">Is-34</strain>
    </source>
</reference>
<evidence type="ECO:0000256" key="1">
    <source>
        <dbReference type="SAM" id="Phobius"/>
    </source>
</evidence>
<proteinExistence type="predicted"/>
<evidence type="ECO:0000313" key="2">
    <source>
        <dbReference type="EMBL" id="APG15028.1"/>
    </source>
</evidence>
<feature type="transmembrane region" description="Helical" evidence="1">
    <location>
        <begin position="20"/>
        <end position="42"/>
    </location>
</feature>
<dbReference type="Proteomes" id="UP000181962">
    <property type="component" value="Chromosome"/>
</dbReference>
<dbReference type="EMBL" id="CP017637">
    <property type="protein sequence ID" value="APG15028.1"/>
    <property type="molecule type" value="Genomic_DNA"/>
</dbReference>
<dbReference type="RefSeq" id="WP_038936648.1">
    <property type="nucleotide sequence ID" value="NZ_CP017637.1"/>
</dbReference>
<reference evidence="2 5" key="2">
    <citation type="submission" date="2016-11" db="EMBL/GenBank/DDBJ databases">
        <title>Complete Genome Sequence of Bradyrhizobium sp. strain J5, an isolated from soybean nodule in Hokkaido.</title>
        <authorList>
            <person name="Kanehara K."/>
        </authorList>
    </citation>
    <scope>NUCLEOTIDE SEQUENCE [LARGE SCALE GENOMIC DNA]</scope>
    <source>
        <strain evidence="2 5">J5</strain>
    </source>
</reference>
<dbReference type="Proteomes" id="UP000030377">
    <property type="component" value="Unassembled WGS sequence"/>
</dbReference>
<evidence type="ECO:0000313" key="4">
    <source>
        <dbReference type="Proteomes" id="UP000030377"/>
    </source>
</evidence>
<accession>A0A0A3XJK2</accession>
<evidence type="ECO:0000313" key="5">
    <source>
        <dbReference type="Proteomes" id="UP000181962"/>
    </source>
</evidence>
<gene>
    <name evidence="2" type="ORF">BKD09_42615</name>
    <name evidence="3" type="ORF">MA20_44350</name>
</gene>
<feature type="transmembrane region" description="Helical" evidence="1">
    <location>
        <begin position="86"/>
        <end position="109"/>
    </location>
</feature>